<evidence type="ECO:0000256" key="7">
    <source>
        <dbReference type="PROSITE-ProRule" id="PRU10141"/>
    </source>
</evidence>
<feature type="domain" description="Protein kinase" evidence="9">
    <location>
        <begin position="50"/>
        <end position="444"/>
    </location>
</feature>
<evidence type="ECO:0000256" key="6">
    <source>
        <dbReference type="ARBA" id="ARBA00022840"/>
    </source>
</evidence>
<evidence type="ECO:0000256" key="1">
    <source>
        <dbReference type="ARBA" id="ARBA00012513"/>
    </source>
</evidence>
<evidence type="ECO:0000313" key="11">
    <source>
        <dbReference type="Proteomes" id="UP000054350"/>
    </source>
</evidence>
<evidence type="ECO:0000259" key="9">
    <source>
        <dbReference type="PROSITE" id="PS50011"/>
    </source>
</evidence>
<feature type="binding site" evidence="7">
    <location>
        <position position="79"/>
    </location>
    <ligand>
        <name>ATP</name>
        <dbReference type="ChEBI" id="CHEBI:30616"/>
    </ligand>
</feature>
<dbReference type="EC" id="2.7.11.1" evidence="1"/>
<keyword evidence="2" id="KW-0723">Serine/threonine-protein kinase</keyword>
<dbReference type="eggNOG" id="KOG0595">
    <property type="taxonomic scope" value="Eukaryota"/>
</dbReference>
<dbReference type="PROSITE" id="PS00108">
    <property type="entry name" value="PROTEIN_KINASE_ST"/>
    <property type="match status" value="1"/>
</dbReference>
<keyword evidence="6 7" id="KW-0067">ATP-binding</keyword>
<feature type="region of interest" description="Disordered" evidence="8">
    <location>
        <begin position="485"/>
        <end position="514"/>
    </location>
</feature>
<dbReference type="AlphaFoldDB" id="A0A0L0SN17"/>
<keyword evidence="3" id="KW-0808">Transferase</keyword>
<dbReference type="GO" id="GO:0005829">
    <property type="term" value="C:cytosol"/>
    <property type="evidence" value="ECO:0007669"/>
    <property type="project" value="TreeGrafter"/>
</dbReference>
<dbReference type="GO" id="GO:0000422">
    <property type="term" value="P:autophagy of mitochondrion"/>
    <property type="evidence" value="ECO:0007669"/>
    <property type="project" value="TreeGrafter"/>
</dbReference>
<dbReference type="GO" id="GO:0000045">
    <property type="term" value="P:autophagosome assembly"/>
    <property type="evidence" value="ECO:0007669"/>
    <property type="project" value="TreeGrafter"/>
</dbReference>
<dbReference type="Proteomes" id="UP000054350">
    <property type="component" value="Unassembled WGS sequence"/>
</dbReference>
<feature type="region of interest" description="Disordered" evidence="8">
    <location>
        <begin position="1"/>
        <end position="20"/>
    </location>
</feature>
<name>A0A0L0SN17_ALLM3</name>
<dbReference type="GO" id="GO:0010506">
    <property type="term" value="P:regulation of autophagy"/>
    <property type="evidence" value="ECO:0007669"/>
    <property type="project" value="InterPro"/>
</dbReference>
<reference evidence="11" key="2">
    <citation type="submission" date="2009-11" db="EMBL/GenBank/DDBJ databases">
        <title>The Genome Sequence of Allomyces macrogynus strain ATCC 38327.</title>
        <authorList>
            <consortium name="The Broad Institute Genome Sequencing Platform"/>
            <person name="Russ C."/>
            <person name="Cuomo C."/>
            <person name="Shea T."/>
            <person name="Young S.K."/>
            <person name="Zeng Q."/>
            <person name="Koehrsen M."/>
            <person name="Haas B."/>
            <person name="Borodovsky M."/>
            <person name="Guigo R."/>
            <person name="Alvarado L."/>
            <person name="Berlin A."/>
            <person name="Borenstein D."/>
            <person name="Chen Z."/>
            <person name="Engels R."/>
            <person name="Freedman E."/>
            <person name="Gellesch M."/>
            <person name="Goldberg J."/>
            <person name="Griggs A."/>
            <person name="Gujja S."/>
            <person name="Heiman D."/>
            <person name="Hepburn T."/>
            <person name="Howarth C."/>
            <person name="Jen D."/>
            <person name="Larson L."/>
            <person name="Lewis B."/>
            <person name="Mehta T."/>
            <person name="Park D."/>
            <person name="Pearson M."/>
            <person name="Roberts A."/>
            <person name="Saif S."/>
            <person name="Shenoy N."/>
            <person name="Sisk P."/>
            <person name="Stolte C."/>
            <person name="Sykes S."/>
            <person name="Walk T."/>
            <person name="White J."/>
            <person name="Yandava C."/>
            <person name="Burger G."/>
            <person name="Gray M.W."/>
            <person name="Holland P.W.H."/>
            <person name="King N."/>
            <person name="Lang F.B.F."/>
            <person name="Roger A.J."/>
            <person name="Ruiz-Trillo I."/>
            <person name="Lander E."/>
            <person name="Nusbaum C."/>
        </authorList>
    </citation>
    <scope>NUCLEOTIDE SEQUENCE [LARGE SCALE GENOMIC DNA]</scope>
    <source>
        <strain evidence="11">ATCC 38327</strain>
    </source>
</reference>
<dbReference type="PROSITE" id="PS50011">
    <property type="entry name" value="PROTEIN_KINASE_DOM"/>
    <property type="match status" value="1"/>
</dbReference>
<keyword evidence="11" id="KW-1185">Reference proteome</keyword>
<dbReference type="InterPro" id="IPR045269">
    <property type="entry name" value="Atg1-like"/>
</dbReference>
<evidence type="ECO:0000256" key="2">
    <source>
        <dbReference type="ARBA" id="ARBA00022527"/>
    </source>
</evidence>
<dbReference type="InterPro" id="IPR001245">
    <property type="entry name" value="Ser-Thr/Tyr_kinase_cat_dom"/>
</dbReference>
<dbReference type="Gene3D" id="1.10.510.10">
    <property type="entry name" value="Transferase(Phosphotransferase) domain 1"/>
    <property type="match status" value="2"/>
</dbReference>
<evidence type="ECO:0000313" key="10">
    <source>
        <dbReference type="EMBL" id="KNE63775.1"/>
    </source>
</evidence>
<keyword evidence="5 10" id="KW-0418">Kinase</keyword>
<dbReference type="GO" id="GO:0042594">
    <property type="term" value="P:response to starvation"/>
    <property type="evidence" value="ECO:0007669"/>
    <property type="project" value="TreeGrafter"/>
</dbReference>
<dbReference type="SUPFAM" id="SSF56112">
    <property type="entry name" value="Protein kinase-like (PK-like)"/>
    <property type="match status" value="1"/>
</dbReference>
<feature type="compositionally biased region" description="Pro residues" evidence="8">
    <location>
        <begin position="489"/>
        <end position="514"/>
    </location>
</feature>
<dbReference type="InterPro" id="IPR011009">
    <property type="entry name" value="Kinase-like_dom_sf"/>
</dbReference>
<proteinExistence type="predicted"/>
<reference evidence="10 11" key="1">
    <citation type="submission" date="2009-11" db="EMBL/GenBank/DDBJ databases">
        <title>Annotation of Allomyces macrogynus ATCC 38327.</title>
        <authorList>
            <consortium name="The Broad Institute Genome Sequencing Platform"/>
            <person name="Russ C."/>
            <person name="Cuomo C."/>
            <person name="Burger G."/>
            <person name="Gray M.W."/>
            <person name="Holland P.W.H."/>
            <person name="King N."/>
            <person name="Lang F.B.F."/>
            <person name="Roger A.J."/>
            <person name="Ruiz-Trillo I."/>
            <person name="Young S.K."/>
            <person name="Zeng Q."/>
            <person name="Gargeya S."/>
            <person name="Fitzgerald M."/>
            <person name="Haas B."/>
            <person name="Abouelleil A."/>
            <person name="Alvarado L."/>
            <person name="Arachchi H.M."/>
            <person name="Berlin A."/>
            <person name="Chapman S.B."/>
            <person name="Gearin G."/>
            <person name="Goldberg J."/>
            <person name="Griggs A."/>
            <person name="Gujja S."/>
            <person name="Hansen M."/>
            <person name="Heiman D."/>
            <person name="Howarth C."/>
            <person name="Larimer J."/>
            <person name="Lui A."/>
            <person name="MacDonald P.J.P."/>
            <person name="McCowen C."/>
            <person name="Montmayeur A."/>
            <person name="Murphy C."/>
            <person name="Neiman D."/>
            <person name="Pearson M."/>
            <person name="Priest M."/>
            <person name="Roberts A."/>
            <person name="Saif S."/>
            <person name="Shea T."/>
            <person name="Sisk P."/>
            <person name="Stolte C."/>
            <person name="Sykes S."/>
            <person name="Wortman J."/>
            <person name="Nusbaum C."/>
            <person name="Birren B."/>
        </authorList>
    </citation>
    <scope>NUCLEOTIDE SEQUENCE [LARGE SCALE GENOMIC DNA]</scope>
    <source>
        <strain evidence="10 11">ATCC 38327</strain>
    </source>
</reference>
<evidence type="ECO:0000256" key="4">
    <source>
        <dbReference type="ARBA" id="ARBA00022741"/>
    </source>
</evidence>
<dbReference type="STRING" id="578462.A0A0L0SN17"/>
<evidence type="ECO:0000256" key="5">
    <source>
        <dbReference type="ARBA" id="ARBA00022777"/>
    </source>
</evidence>
<dbReference type="GO" id="GO:0034045">
    <property type="term" value="C:phagophore assembly site membrane"/>
    <property type="evidence" value="ECO:0007669"/>
    <property type="project" value="TreeGrafter"/>
</dbReference>
<dbReference type="GO" id="GO:0005776">
    <property type="term" value="C:autophagosome"/>
    <property type="evidence" value="ECO:0007669"/>
    <property type="project" value="TreeGrafter"/>
</dbReference>
<accession>A0A0L0SN17</accession>
<dbReference type="OrthoDB" id="346907at2759"/>
<feature type="compositionally biased region" description="Pro residues" evidence="8">
    <location>
        <begin position="9"/>
        <end position="19"/>
    </location>
</feature>
<evidence type="ECO:0000256" key="3">
    <source>
        <dbReference type="ARBA" id="ARBA00022679"/>
    </source>
</evidence>
<dbReference type="EMBL" id="GG745343">
    <property type="protein sequence ID" value="KNE63775.1"/>
    <property type="molecule type" value="Genomic_DNA"/>
</dbReference>
<dbReference type="InterPro" id="IPR017441">
    <property type="entry name" value="Protein_kinase_ATP_BS"/>
</dbReference>
<dbReference type="SMART" id="SM00220">
    <property type="entry name" value="S_TKc"/>
    <property type="match status" value="1"/>
</dbReference>
<protein>
    <recommendedName>
        <fullName evidence="1">non-specific serine/threonine protein kinase</fullName>
        <ecNumber evidence="1">2.7.11.1</ecNumber>
    </recommendedName>
</protein>
<dbReference type="OMA" id="HWRASAY"/>
<evidence type="ECO:0000256" key="8">
    <source>
        <dbReference type="SAM" id="MobiDB-lite"/>
    </source>
</evidence>
<dbReference type="PANTHER" id="PTHR24348">
    <property type="entry name" value="SERINE/THREONINE-PROTEIN KINASE UNC-51-RELATED"/>
    <property type="match status" value="1"/>
</dbReference>
<dbReference type="VEuPathDB" id="FungiDB:AMAG_08855"/>
<feature type="region of interest" description="Disordered" evidence="8">
    <location>
        <begin position="541"/>
        <end position="561"/>
    </location>
</feature>
<keyword evidence="4 7" id="KW-0547">Nucleotide-binding</keyword>
<dbReference type="Pfam" id="PF00069">
    <property type="entry name" value="Pkinase"/>
    <property type="match status" value="1"/>
</dbReference>
<dbReference type="GO" id="GO:0005524">
    <property type="term" value="F:ATP binding"/>
    <property type="evidence" value="ECO:0007669"/>
    <property type="project" value="UniProtKB-UniRule"/>
</dbReference>
<sequence>MTDPIRPAAVPPLPAPPPAATATTAAVVTVRPPTAPAADANTAQLVLDRYQIRDEIGRGSFATVYRAIDGTSSRVVAIKAIPLAKLTRKLLANLHSEIEILRKLAALHHPNIVNLVDWERHEARKHVYLVMDWCEWGDLAAFLRKHTKRAAGPLADAASLHAWAQATVRDPTSLAVGHPHAMPVGGRWGGIYHPFAMYLLGQLVSALEFLHRHSLMHRDLKPQNLLLTPPVLPSAARAAAAGFSPLFPVTAQHAARFLSPEDLDDASDTASVTTALQLLPRLPDVKLADFGFARYLPTPTSLAETLCGSPLYMAPEILRYEKYDQKADLWSVGVILYELWFGRVPYRAQNHIELLRKIERGRDHVRFPRGVLPPLHAPTPAPAEVSRSAPSASVFSPNTDDTPVLPGLPPQYVAHEEYDLVTHLLRQIPSHRMSLAAFFAHPVVVEARNLADSVAHWRASAYETPAPGPVQPVPRIDASVLASRRMHATPPPPSATPPPRAVPVPPRASVPPPPASAPIPIGAPRAIPAAAAVEVARHVHPHTASMSPSPPHGSDGAHAGGVGARTVSLPGEPTWAMPDVIYG</sequence>
<dbReference type="GO" id="GO:0061709">
    <property type="term" value="P:reticulophagy"/>
    <property type="evidence" value="ECO:0007669"/>
    <property type="project" value="TreeGrafter"/>
</dbReference>
<feature type="compositionally biased region" description="Polar residues" evidence="8">
    <location>
        <begin position="388"/>
        <end position="401"/>
    </location>
</feature>
<gene>
    <name evidence="10" type="ORF">AMAG_08855</name>
</gene>
<dbReference type="PANTHER" id="PTHR24348:SF22">
    <property type="entry name" value="NON-SPECIFIC SERINE_THREONINE PROTEIN KINASE"/>
    <property type="match status" value="1"/>
</dbReference>
<dbReference type="Pfam" id="PF07714">
    <property type="entry name" value="PK_Tyr_Ser-Thr"/>
    <property type="match status" value="1"/>
</dbReference>
<dbReference type="InterPro" id="IPR008271">
    <property type="entry name" value="Ser/Thr_kinase_AS"/>
</dbReference>
<dbReference type="InterPro" id="IPR000719">
    <property type="entry name" value="Prot_kinase_dom"/>
</dbReference>
<dbReference type="PROSITE" id="PS00107">
    <property type="entry name" value="PROTEIN_KINASE_ATP"/>
    <property type="match status" value="1"/>
</dbReference>
<organism evidence="10 11">
    <name type="scientific">Allomyces macrogynus (strain ATCC 38327)</name>
    <name type="common">Allomyces javanicus var. macrogynus</name>
    <dbReference type="NCBI Taxonomy" id="578462"/>
    <lineage>
        <taxon>Eukaryota</taxon>
        <taxon>Fungi</taxon>
        <taxon>Fungi incertae sedis</taxon>
        <taxon>Blastocladiomycota</taxon>
        <taxon>Blastocladiomycetes</taxon>
        <taxon>Blastocladiales</taxon>
        <taxon>Blastocladiaceae</taxon>
        <taxon>Allomyces</taxon>
    </lineage>
</organism>
<feature type="region of interest" description="Disordered" evidence="8">
    <location>
        <begin position="371"/>
        <end position="408"/>
    </location>
</feature>
<dbReference type="GO" id="GO:0004674">
    <property type="term" value="F:protein serine/threonine kinase activity"/>
    <property type="evidence" value="ECO:0007669"/>
    <property type="project" value="UniProtKB-KW"/>
</dbReference>
<dbReference type="GO" id="GO:0034727">
    <property type="term" value="P:piecemeal microautophagy of the nucleus"/>
    <property type="evidence" value="ECO:0007669"/>
    <property type="project" value="TreeGrafter"/>
</dbReference>